<evidence type="ECO:0000256" key="1">
    <source>
        <dbReference type="ARBA" id="ARBA00022723"/>
    </source>
</evidence>
<dbReference type="GO" id="GO:0046872">
    <property type="term" value="F:metal ion binding"/>
    <property type="evidence" value="ECO:0007669"/>
    <property type="project" value="UniProtKB-KW"/>
</dbReference>
<protein>
    <submittedName>
        <fullName evidence="4">Class II aldolase/adducin family protein</fullName>
    </submittedName>
</protein>
<dbReference type="RefSeq" id="WP_154755963.1">
    <property type="nucleotide sequence ID" value="NZ_WMBA01000007.1"/>
</dbReference>
<dbReference type="InterPro" id="IPR050197">
    <property type="entry name" value="Aldolase_class_II_sugar_metab"/>
</dbReference>
<keyword evidence="5" id="KW-1185">Reference proteome</keyword>
<evidence type="ECO:0000313" key="5">
    <source>
        <dbReference type="Proteomes" id="UP000440096"/>
    </source>
</evidence>
<evidence type="ECO:0000259" key="3">
    <source>
        <dbReference type="SMART" id="SM01007"/>
    </source>
</evidence>
<dbReference type="EMBL" id="WMBA01000007">
    <property type="protein sequence ID" value="MTD53729.1"/>
    <property type="molecule type" value="Genomic_DNA"/>
</dbReference>
<dbReference type="GO" id="GO:0019323">
    <property type="term" value="P:pentose catabolic process"/>
    <property type="evidence" value="ECO:0007669"/>
    <property type="project" value="TreeGrafter"/>
</dbReference>
<dbReference type="AlphaFoldDB" id="A0A6N7YZA6"/>
<organism evidence="4 5">
    <name type="scientific">Amycolatopsis pithecellobii</name>
    <dbReference type="NCBI Taxonomy" id="664692"/>
    <lineage>
        <taxon>Bacteria</taxon>
        <taxon>Bacillati</taxon>
        <taxon>Actinomycetota</taxon>
        <taxon>Actinomycetes</taxon>
        <taxon>Pseudonocardiales</taxon>
        <taxon>Pseudonocardiaceae</taxon>
        <taxon>Amycolatopsis</taxon>
    </lineage>
</organism>
<keyword evidence="2" id="KW-0456">Lyase</keyword>
<proteinExistence type="predicted"/>
<dbReference type="SMART" id="SM01007">
    <property type="entry name" value="Aldolase_II"/>
    <property type="match status" value="1"/>
</dbReference>
<feature type="domain" description="Class II aldolase/adducin N-terminal" evidence="3">
    <location>
        <begin position="16"/>
        <end position="199"/>
    </location>
</feature>
<sequence length="242" mass="26115">MTAAHTVRPTRDQVLKNLVIANRVLAAYEVVDGWGHVSARDPDDADSFIMSAVRAPALVRERDLVAIRVGDGEPPAQIKASVERHIHAGIYRSRKDVTAVVHCHAEALIPFGVAGVPLRPLAHTDAFLIDGCPIWEIRAATYRDTMLVDTAELGDSLAATLAQAPIALMRGHGATIVGASIHEAVYRAIYARHAALVDLAGRSLGTVRYLSTDEARSAADSTVKTFDRTWELWSTQHGATSL</sequence>
<dbReference type="GO" id="GO:0005829">
    <property type="term" value="C:cytosol"/>
    <property type="evidence" value="ECO:0007669"/>
    <property type="project" value="TreeGrafter"/>
</dbReference>
<evidence type="ECO:0000256" key="2">
    <source>
        <dbReference type="ARBA" id="ARBA00023239"/>
    </source>
</evidence>
<dbReference type="InterPro" id="IPR036409">
    <property type="entry name" value="Aldolase_II/adducin_N_sf"/>
</dbReference>
<dbReference type="Proteomes" id="UP000440096">
    <property type="component" value="Unassembled WGS sequence"/>
</dbReference>
<dbReference type="Pfam" id="PF00596">
    <property type="entry name" value="Aldolase_II"/>
    <property type="match status" value="1"/>
</dbReference>
<dbReference type="OrthoDB" id="9786287at2"/>
<comment type="caution">
    <text evidence="4">The sequence shown here is derived from an EMBL/GenBank/DDBJ whole genome shotgun (WGS) entry which is preliminary data.</text>
</comment>
<dbReference type="PANTHER" id="PTHR22789:SF0">
    <property type="entry name" value="3-OXO-TETRONATE 4-PHOSPHATE DECARBOXYLASE-RELATED"/>
    <property type="match status" value="1"/>
</dbReference>
<keyword evidence="1" id="KW-0479">Metal-binding</keyword>
<dbReference type="Gene3D" id="3.40.225.10">
    <property type="entry name" value="Class II aldolase/adducin N-terminal domain"/>
    <property type="match status" value="1"/>
</dbReference>
<dbReference type="PANTHER" id="PTHR22789">
    <property type="entry name" value="FUCULOSE PHOSPHATE ALDOLASE"/>
    <property type="match status" value="1"/>
</dbReference>
<dbReference type="InterPro" id="IPR001303">
    <property type="entry name" value="Aldolase_II/adducin_N"/>
</dbReference>
<evidence type="ECO:0000313" key="4">
    <source>
        <dbReference type="EMBL" id="MTD53729.1"/>
    </source>
</evidence>
<reference evidence="4 5" key="1">
    <citation type="submission" date="2019-11" db="EMBL/GenBank/DDBJ databases">
        <title>Draft genome of Amycolatopsis RM579.</title>
        <authorList>
            <person name="Duangmal K."/>
            <person name="Mingma R."/>
        </authorList>
    </citation>
    <scope>NUCLEOTIDE SEQUENCE [LARGE SCALE GENOMIC DNA]</scope>
    <source>
        <strain evidence="4 5">RM579</strain>
    </source>
</reference>
<accession>A0A6N7YZA6</accession>
<name>A0A6N7YZA6_9PSEU</name>
<dbReference type="SUPFAM" id="SSF53639">
    <property type="entry name" value="AraD/HMP-PK domain-like"/>
    <property type="match status" value="1"/>
</dbReference>
<dbReference type="GO" id="GO:0016832">
    <property type="term" value="F:aldehyde-lyase activity"/>
    <property type="evidence" value="ECO:0007669"/>
    <property type="project" value="TreeGrafter"/>
</dbReference>
<gene>
    <name evidence="4" type="ORF">GKO32_06995</name>
</gene>